<accession>A0A2T3LAE9</accession>
<dbReference type="PANTHER" id="PTHR47354">
    <property type="entry name" value="NADH OXIDOREDUCTASE HCR"/>
    <property type="match status" value="1"/>
</dbReference>
<dbReference type="PRINTS" id="PR00410">
    <property type="entry name" value="PHEHYDRXLASE"/>
</dbReference>
<dbReference type="GO" id="GO:0016491">
    <property type="term" value="F:oxidoreductase activity"/>
    <property type="evidence" value="ECO:0007669"/>
    <property type="project" value="UniProtKB-KW"/>
</dbReference>
<evidence type="ECO:0000313" key="8">
    <source>
        <dbReference type="Proteomes" id="UP000241803"/>
    </source>
</evidence>
<dbReference type="Gene3D" id="3.40.50.80">
    <property type="entry name" value="Nucleotide-binding domain of ferredoxin-NADP reductase (FNR) module"/>
    <property type="match status" value="1"/>
</dbReference>
<evidence type="ECO:0000313" key="7">
    <source>
        <dbReference type="EMBL" id="PSV48293.1"/>
    </source>
</evidence>
<evidence type="ECO:0000256" key="2">
    <source>
        <dbReference type="ARBA" id="ARBA00022827"/>
    </source>
</evidence>
<comment type="similarity">
    <text evidence="5">Belongs to the Fre/LuxG FAD/NAD(P) flavoprotein oxidoreductase family.</text>
</comment>
<reference evidence="7 8" key="1">
    <citation type="submission" date="2018-03" db="EMBL/GenBank/DDBJ databases">
        <title>Whole genome sequencing of Histamine producing bacteria.</title>
        <authorList>
            <person name="Butler K."/>
        </authorList>
    </citation>
    <scope>NUCLEOTIDE SEQUENCE [LARGE SCALE GENOMIC DNA]</scope>
    <source>
        <strain evidence="7 8">ATCC 19614</strain>
    </source>
</reference>
<sequence length="232" mass="25802">MNCKILNLTYFNTKTLSVILEAEGDFDFLAGQYVLLELGESEKLPFSIASSPEGNRKFELHLGGILNDSTLAKSVVYLQQCFQNEESVIVESAKGHAWLRPADGKIVLVAGGSGYTYTRSLLKEALKRNPESEITLYWGCHSEADLYEHGYLAELEAAYSGFTYIPVTEVSPKSVVARQGRLLAIVYEDCDFSTLPDIYICGRYEMVQVAYSHLKNKCEGRLNIYSDALPAA</sequence>
<name>A0A2T3LAE9_9GAMM</name>
<organism evidence="7 8">
    <name type="scientific">Photobacterium indicum</name>
    <dbReference type="NCBI Taxonomy" id="81447"/>
    <lineage>
        <taxon>Bacteria</taxon>
        <taxon>Pseudomonadati</taxon>
        <taxon>Pseudomonadota</taxon>
        <taxon>Gammaproteobacteria</taxon>
        <taxon>Vibrionales</taxon>
        <taxon>Vibrionaceae</taxon>
        <taxon>Photobacterium</taxon>
    </lineage>
</organism>
<dbReference type="InterPro" id="IPR039261">
    <property type="entry name" value="FNR_nucleotide-bd"/>
</dbReference>
<evidence type="ECO:0000259" key="6">
    <source>
        <dbReference type="Pfam" id="PF00175"/>
    </source>
</evidence>
<gene>
    <name evidence="7" type="ORF">C9J47_07130</name>
</gene>
<evidence type="ECO:0000256" key="4">
    <source>
        <dbReference type="ARBA" id="ARBA00023223"/>
    </source>
</evidence>
<comment type="caution">
    <text evidence="7">The sequence shown here is derived from an EMBL/GenBank/DDBJ whole genome shotgun (WGS) entry which is preliminary data.</text>
</comment>
<feature type="domain" description="Oxidoreductase FAD/NAD(P)-binding" evidence="6">
    <location>
        <begin position="108"/>
        <end position="210"/>
    </location>
</feature>
<protein>
    <recommendedName>
        <fullName evidence="6">Oxidoreductase FAD/NAD(P)-binding domain-containing protein</fullName>
    </recommendedName>
</protein>
<dbReference type="RefSeq" id="WP_107252900.1">
    <property type="nucleotide sequence ID" value="NZ_PYOC01000002.1"/>
</dbReference>
<keyword evidence="2" id="KW-0274">FAD</keyword>
<dbReference type="Pfam" id="PF00175">
    <property type="entry name" value="NAD_binding_1"/>
    <property type="match status" value="1"/>
</dbReference>
<dbReference type="Proteomes" id="UP000241803">
    <property type="component" value="Unassembled WGS sequence"/>
</dbReference>
<dbReference type="SUPFAM" id="SSF52343">
    <property type="entry name" value="Ferredoxin reductase-like, C-terminal NADP-linked domain"/>
    <property type="match status" value="1"/>
</dbReference>
<dbReference type="GO" id="GO:0008218">
    <property type="term" value="P:bioluminescence"/>
    <property type="evidence" value="ECO:0007669"/>
    <property type="project" value="UniProtKB-KW"/>
</dbReference>
<evidence type="ECO:0000256" key="3">
    <source>
        <dbReference type="ARBA" id="ARBA00023002"/>
    </source>
</evidence>
<keyword evidence="3" id="KW-0560">Oxidoreductase</keyword>
<dbReference type="AlphaFoldDB" id="A0A2T3LAE9"/>
<dbReference type="Gene3D" id="2.40.30.10">
    <property type="entry name" value="Translation factors"/>
    <property type="match status" value="1"/>
</dbReference>
<evidence type="ECO:0000256" key="1">
    <source>
        <dbReference type="ARBA" id="ARBA00022630"/>
    </source>
</evidence>
<proteinExistence type="inferred from homology"/>
<dbReference type="InterPro" id="IPR017938">
    <property type="entry name" value="Riboflavin_synthase-like_b-brl"/>
</dbReference>
<evidence type="ECO:0000256" key="5">
    <source>
        <dbReference type="ARBA" id="ARBA00038177"/>
    </source>
</evidence>
<dbReference type="InterPro" id="IPR050415">
    <property type="entry name" value="MRET"/>
</dbReference>
<dbReference type="PANTHER" id="PTHR47354:SF7">
    <property type="entry name" value="NAD(P)H-FLAVIN REDUCTASE"/>
    <property type="match status" value="1"/>
</dbReference>
<dbReference type="InterPro" id="IPR001433">
    <property type="entry name" value="OxRdtase_FAD/NAD-bd"/>
</dbReference>
<dbReference type="SUPFAM" id="SSF63380">
    <property type="entry name" value="Riboflavin synthase domain-like"/>
    <property type="match status" value="1"/>
</dbReference>
<keyword evidence="4" id="KW-0455">Luminescence</keyword>
<dbReference type="EMBL" id="PYOC01000002">
    <property type="protein sequence ID" value="PSV48293.1"/>
    <property type="molecule type" value="Genomic_DNA"/>
</dbReference>
<keyword evidence="1" id="KW-0285">Flavoprotein</keyword>
<keyword evidence="8" id="KW-1185">Reference proteome</keyword>